<evidence type="ECO:0000256" key="1">
    <source>
        <dbReference type="SAM" id="MobiDB-lite"/>
    </source>
</evidence>
<dbReference type="Proteomes" id="UP001189429">
    <property type="component" value="Unassembled WGS sequence"/>
</dbReference>
<gene>
    <name evidence="3" type="ORF">PCOR1329_LOCUS38137</name>
</gene>
<evidence type="ECO:0000313" key="3">
    <source>
        <dbReference type="EMBL" id="CAK0843945.1"/>
    </source>
</evidence>
<dbReference type="InterPro" id="IPR011010">
    <property type="entry name" value="DNA_brk_join_enz"/>
</dbReference>
<name>A0ABN9TEP1_9DINO</name>
<keyword evidence="2" id="KW-1133">Transmembrane helix</keyword>
<keyword evidence="2" id="KW-0472">Membrane</keyword>
<protein>
    <recommendedName>
        <fullName evidence="5">RNA-dependent RNA polymerase</fullName>
    </recommendedName>
</protein>
<proteinExistence type="predicted"/>
<feature type="region of interest" description="Disordered" evidence="1">
    <location>
        <begin position="1240"/>
        <end position="1273"/>
    </location>
</feature>
<evidence type="ECO:0008006" key="5">
    <source>
        <dbReference type="Google" id="ProtNLM"/>
    </source>
</evidence>
<evidence type="ECO:0000313" key="4">
    <source>
        <dbReference type="Proteomes" id="UP001189429"/>
    </source>
</evidence>
<accession>A0ABN9TEP1</accession>
<keyword evidence="2" id="KW-0812">Transmembrane</keyword>
<feature type="transmembrane region" description="Helical" evidence="2">
    <location>
        <begin position="1053"/>
        <end position="1079"/>
    </location>
</feature>
<reference evidence="3" key="1">
    <citation type="submission" date="2023-10" db="EMBL/GenBank/DDBJ databases">
        <authorList>
            <person name="Chen Y."/>
            <person name="Shah S."/>
            <person name="Dougan E. K."/>
            <person name="Thang M."/>
            <person name="Chan C."/>
        </authorList>
    </citation>
    <scope>NUCLEOTIDE SEQUENCE [LARGE SCALE GENOMIC DNA]</scope>
</reference>
<dbReference type="EMBL" id="CAUYUJ010014618">
    <property type="protein sequence ID" value="CAK0843945.1"/>
    <property type="molecule type" value="Genomic_DNA"/>
</dbReference>
<evidence type="ECO:0000256" key="2">
    <source>
        <dbReference type="SAM" id="Phobius"/>
    </source>
</evidence>
<comment type="caution">
    <text evidence="3">The sequence shown here is derived from an EMBL/GenBank/DDBJ whole genome shotgun (WGS) entry which is preliminary data.</text>
</comment>
<feature type="compositionally biased region" description="Low complexity" evidence="1">
    <location>
        <begin position="1240"/>
        <end position="1259"/>
    </location>
</feature>
<sequence length="1273" mass="140516">SVLMVGWPAQLLATKAADLAIVWGLGSRQCPPCPDCTVNCPTVTCSTPSINITCPTFSCPSFAPQAAEGAGRSGVFFFVAGLLVGFGVLTCTGLIGRSVGWLSSFCTRRPEVEVVADDSSTRDLALRYDLPGPPLWHERLILAVGAQPGHYADWEYRRRISHWPACIGSVQCRPQPRCSSTCETERFRQAYLFQRRRWCLSWARLVQRLAPGIRRWGQQLRPQGRPAGAAAVAGSPLVWVAAEDTQDIAKGTQIPTLPDAVVTCGDRGIIPYGNGHLFVQRMAEADIYRFVHDDLRVLPVVVDASGERKVGFAEAVSAMDPTPPRGGLGLDGPPTTFWLLKQIRDDDASPNAHHERWVRSSRIPEGDRSVYEHQVLCRILDAAATYDQLNLPAMKWAELVCRRMALIKEAHRAAPSNPDYSAGDVFMGWGPQSAGGGANPALAQYVANQLKDQAAIAKESRKAREEIFQACAAVASYSSDSTRPALHKSSDPSMPIDTARRSRGIDLAIFSPCLQLMLGVMCLSKFWLLIEPSSAESGVHMKLEDVLDQEGRQVEDHITPFFVDKKGVALRMVPQGQVLYGALSDVSNFFYWLVLPHWLRKYFGLPTVPVVPPYCDNLIVMGTDKDSVSNVKMLAVEQLRRVGFQVHEEVEVATFFESLGYLVDGKRGGVFPIPHRLEKAVAAFTHLRRRPHVTGWQISKALGYVTPIFLLTRSMFSLPNALYQFMHENWSRKRRLWHSAALECKWISVLLPLAWADLRMPWTSQVKATDASLSGYAVGKSLWNVSDVVEAGGARERFRYRCAVPSAAPRRAALGALDPFQDLETVKPIVDRFEPSPYEPNYLFKEIPEGLLQDSMWKTSYAAPFVFKEGIGDLESRATVSGVKHTLRPAGRAGKAARSGYDGLSRAEKQRLARGAPNKHARAQLRREMVGSIGIRASRSPETQVETFLEANAVTERTHAMYVKRVADFESWVSARGLKLTSAKLVDCALVDYLNQLWIDGADIGEATGTYAAWVKLRPSFSKKGPDKLVRTMKALQGFNRLDPGRTRPPLPLAFAALIAVELVGMGLGGMALAVMLMFSAYLRPIELLSLQVSDVLVPTQGSPCYAIHLHRAERGQPSKVGLYDETLLLDSSALPLLGYLLDAHRAAAAGPALFDFDYRSFNESFRTAARTAGLAAIKPDLYQLRRWRDDRSVRRYEAHGRLQLQEKLVSEATQSRAAACLVDLEAQLQSSMPQFARAVPSSKVRRSSSSSLVKLASRGLSQPRGSKRELGM</sequence>
<feature type="non-terminal residue" evidence="3">
    <location>
        <position position="1"/>
    </location>
</feature>
<dbReference type="SUPFAM" id="SSF56349">
    <property type="entry name" value="DNA breaking-rejoining enzymes"/>
    <property type="match status" value="1"/>
</dbReference>
<organism evidence="3 4">
    <name type="scientific">Prorocentrum cordatum</name>
    <dbReference type="NCBI Taxonomy" id="2364126"/>
    <lineage>
        <taxon>Eukaryota</taxon>
        <taxon>Sar</taxon>
        <taxon>Alveolata</taxon>
        <taxon>Dinophyceae</taxon>
        <taxon>Prorocentrales</taxon>
        <taxon>Prorocentraceae</taxon>
        <taxon>Prorocentrum</taxon>
    </lineage>
</organism>
<keyword evidence="4" id="KW-1185">Reference proteome</keyword>
<feature type="transmembrane region" description="Helical" evidence="2">
    <location>
        <begin position="75"/>
        <end position="95"/>
    </location>
</feature>